<dbReference type="GeneID" id="93731750"/>
<evidence type="ECO:0008006" key="3">
    <source>
        <dbReference type="Google" id="ProtNLM"/>
    </source>
</evidence>
<evidence type="ECO:0000313" key="1">
    <source>
        <dbReference type="EMBL" id="EFG06719.1"/>
    </source>
</evidence>
<gene>
    <name evidence="1" type="ORF">SCLAV_1644</name>
</gene>
<dbReference type="AlphaFoldDB" id="E2Q2W6"/>
<name>E2Q2W6_STRCL</name>
<dbReference type="Proteomes" id="UP000002357">
    <property type="component" value="Chromosome"/>
</dbReference>
<dbReference type="SUPFAM" id="SSF56112">
    <property type="entry name" value="Protein kinase-like (PK-like)"/>
    <property type="match status" value="1"/>
</dbReference>
<keyword evidence="2" id="KW-1185">Reference proteome</keyword>
<dbReference type="KEGG" id="sclf:BB341_20045"/>
<accession>E2Q2W6</accession>
<dbReference type="eggNOG" id="COG0510">
    <property type="taxonomic scope" value="Bacteria"/>
</dbReference>
<protein>
    <recommendedName>
        <fullName evidence="3">Aminoglycoside phosphotransferase</fullName>
    </recommendedName>
</protein>
<dbReference type="InterPro" id="IPR011009">
    <property type="entry name" value="Kinase-like_dom_sf"/>
</dbReference>
<organism evidence="1 2">
    <name type="scientific">Streptomyces clavuligerus</name>
    <dbReference type="NCBI Taxonomy" id="1901"/>
    <lineage>
        <taxon>Bacteria</taxon>
        <taxon>Bacillati</taxon>
        <taxon>Actinomycetota</taxon>
        <taxon>Actinomycetes</taxon>
        <taxon>Kitasatosporales</taxon>
        <taxon>Streptomycetaceae</taxon>
        <taxon>Streptomyces</taxon>
    </lineage>
</organism>
<reference evidence="1 2" key="1">
    <citation type="journal article" date="2010" name="Genome Biol. Evol.">
        <title>The sequence of a 1.8-mb bacterial linear plasmid reveals a rich evolutionary reservoir of secondary metabolic pathways.</title>
        <authorList>
            <person name="Medema M.H."/>
            <person name="Trefzer A."/>
            <person name="Kovalchuk A."/>
            <person name="van den Berg M."/>
            <person name="Mueller U."/>
            <person name="Heijne W."/>
            <person name="Wu L."/>
            <person name="Alam M.T."/>
            <person name="Ronning C.M."/>
            <person name="Nierman W.C."/>
            <person name="Bovenberg R.A.L."/>
            <person name="Breitling R."/>
            <person name="Takano E."/>
        </authorList>
    </citation>
    <scope>NUCLEOTIDE SEQUENCE [LARGE SCALE GENOMIC DNA]</scope>
    <source>
        <strain evidence="2">ATCC 27064 / DSM 738 / JCM 4710 / NBRC 13307 / NCIMB 12785 / NRRL 3585 / VKM Ac-602</strain>
    </source>
</reference>
<dbReference type="EMBL" id="CM000913">
    <property type="protein sequence ID" value="EFG06719.1"/>
    <property type="molecule type" value="Genomic_DNA"/>
</dbReference>
<dbReference type="STRING" id="1901.BB341_20045"/>
<sequence length="267" mass="29748">MTRCLPDSDFLNLIRPFTGPIARMRPTERGFSSDALALIDSGFGRFFVKGVRNRPGGRRDSLVRERLINDAVRSVSPRLRWHTENGRWMALGFEQLQAQPSRFEPGSPDLPAVVDLLVRIQEIPVPALAEEWHETRWDAFAADTAEARLFQGDTLIHGDVAPGNFLVGADGAWAVDWSWPTRGAAFVDPSILALQLIAAGHTPAAAEDLVSACPSWAKADPRHIDAFARANLRMFRHRADNYPDQTWLQAMADTAQDWIDHRSPHPG</sequence>
<dbReference type="RefSeq" id="WP_003960380.1">
    <property type="nucleotide sequence ID" value="NZ_CM000913.1"/>
</dbReference>
<proteinExistence type="predicted"/>
<evidence type="ECO:0000313" key="2">
    <source>
        <dbReference type="Proteomes" id="UP000002357"/>
    </source>
</evidence>
<dbReference type="OrthoDB" id="2570531at2"/>